<dbReference type="PANTHER" id="PTHR23192">
    <property type="entry name" value="OLFACTOMEDIN-RELATED"/>
    <property type="match status" value="1"/>
</dbReference>
<accession>A0A1S3SQ19</accession>
<dbReference type="PROSITE" id="PS51132">
    <property type="entry name" value="OLF"/>
    <property type="match status" value="1"/>
</dbReference>
<dbReference type="InterPro" id="IPR050605">
    <property type="entry name" value="Olfactomedin-like_domain"/>
</dbReference>
<keyword evidence="2" id="KW-0964">Secreted</keyword>
<reference evidence="7" key="1">
    <citation type="submission" date="2025-08" db="UniProtKB">
        <authorList>
            <consortium name="RefSeq"/>
        </authorList>
    </citation>
    <scope>IDENTIFICATION</scope>
</reference>
<feature type="signal peptide" evidence="4">
    <location>
        <begin position="1"/>
        <end position="16"/>
    </location>
</feature>
<dbReference type="GO" id="GO:0007165">
    <property type="term" value="P:signal transduction"/>
    <property type="evidence" value="ECO:0007669"/>
    <property type="project" value="TreeGrafter"/>
</dbReference>
<dbReference type="GeneID" id="106611098"/>
<keyword evidence="6" id="KW-1185">Reference proteome</keyword>
<keyword evidence="4" id="KW-0732">Signal</keyword>
<feature type="chain" id="PRO_5010383747" evidence="4">
    <location>
        <begin position="17"/>
        <end position="466"/>
    </location>
</feature>
<organism evidence="6 7">
    <name type="scientific">Salmo salar</name>
    <name type="common">Atlantic salmon</name>
    <dbReference type="NCBI Taxonomy" id="8030"/>
    <lineage>
        <taxon>Eukaryota</taxon>
        <taxon>Metazoa</taxon>
        <taxon>Chordata</taxon>
        <taxon>Craniata</taxon>
        <taxon>Vertebrata</taxon>
        <taxon>Euteleostomi</taxon>
        <taxon>Actinopterygii</taxon>
        <taxon>Neopterygii</taxon>
        <taxon>Teleostei</taxon>
        <taxon>Protacanthopterygii</taxon>
        <taxon>Salmoniformes</taxon>
        <taxon>Salmonidae</taxon>
        <taxon>Salmoninae</taxon>
        <taxon>Salmo</taxon>
    </lineage>
</organism>
<dbReference type="InterPro" id="IPR003112">
    <property type="entry name" value="Olfac-like_dom"/>
</dbReference>
<dbReference type="GO" id="GO:0005615">
    <property type="term" value="C:extracellular space"/>
    <property type="evidence" value="ECO:0007669"/>
    <property type="project" value="TreeGrafter"/>
</dbReference>
<sequence>MISTLFVLALLRTTLAFGPVGLWSERNGTEDGGGKCSCEAFLPGSTFPVGELVLLEETAVQINHKLEMEMSKFETYESKLTVYAERIVNLTVLVELMEKNPNAYSEAYMQEVKVQIKQLEALVQELLGSIQTSTTVFESLHQQISSMVVVVTKLERYDKNLVLVTRREYINIQLKLEECEKRHNEIFNPNIGSCEHGGITRISKPIVSQLNAHLNAGFKWGGWGKDSKPVHGSESQYWYSGYSGASIVDMRFYSSYKNLILRTPFKHQSLTSSWYGTGNNFIVRDNTLYYQFNNPFSMAKLNFTTMKYEYRVIAKASTRFSYSHSPNQNLDFAADENGLWVTYATEESKGKMVIAKIHEPSFGIEELWETSVYKPSVSNAFMVCGVFYAVRTVDIHYEEIFYTYDTKIKQESYMSIPFERFQDKYVNLDYNPTDQKLYMYNDGYYVNYHLWFDNHATVNTTHPLVR</sequence>
<evidence type="ECO:0000313" key="7">
    <source>
        <dbReference type="RefSeq" id="XP_014066441.1"/>
    </source>
</evidence>
<protein>
    <submittedName>
        <fullName evidence="7">Olfactomedin-4 isoform X1</fullName>
    </submittedName>
</protein>
<evidence type="ECO:0000256" key="2">
    <source>
        <dbReference type="ARBA" id="ARBA00022525"/>
    </source>
</evidence>
<evidence type="ECO:0000313" key="6">
    <source>
        <dbReference type="Proteomes" id="UP001652741"/>
    </source>
</evidence>
<dbReference type="Proteomes" id="UP001652741">
    <property type="component" value="Chromosome ssa09"/>
</dbReference>
<comment type="subcellular location">
    <subcellularLocation>
        <location evidence="1">Secreted</location>
    </subcellularLocation>
</comment>
<gene>
    <name evidence="7" type="primary">LOC106611098</name>
</gene>
<dbReference type="AlphaFoldDB" id="A0A1S3SQ19"/>
<evidence type="ECO:0000256" key="4">
    <source>
        <dbReference type="SAM" id="SignalP"/>
    </source>
</evidence>
<dbReference type="OrthoDB" id="8626508at2759"/>
<comment type="caution">
    <text evidence="3">Lacks conserved residue(s) required for the propagation of feature annotation.</text>
</comment>
<proteinExistence type="predicted"/>
<dbReference type="Pfam" id="PF02191">
    <property type="entry name" value="OLF"/>
    <property type="match status" value="1"/>
</dbReference>
<dbReference type="RefSeq" id="XP_014066441.1">
    <property type="nucleotide sequence ID" value="XM_014210966.2"/>
</dbReference>
<dbReference type="PaxDb" id="8030-ENSSSAP00000058963"/>
<dbReference type="PANTHER" id="PTHR23192:SF7">
    <property type="entry name" value="OLFACTOMEDIN-4"/>
    <property type="match status" value="1"/>
</dbReference>
<feature type="domain" description="Olfactomedin-like" evidence="5">
    <location>
        <begin position="193"/>
        <end position="454"/>
    </location>
</feature>
<evidence type="ECO:0000259" key="5">
    <source>
        <dbReference type="PROSITE" id="PS51132"/>
    </source>
</evidence>
<dbReference type="Bgee" id="ENSSSAG00000055246">
    <property type="expression patterns" value="Expressed in hindgut and 9 other cell types or tissues"/>
</dbReference>
<name>A0A1S3SQ19_SALSA</name>
<dbReference type="KEGG" id="sasa:106611098"/>
<dbReference type="OMA" id="TVYENFM"/>
<dbReference type="SMART" id="SM00284">
    <property type="entry name" value="OLF"/>
    <property type="match status" value="1"/>
</dbReference>
<evidence type="ECO:0000256" key="1">
    <source>
        <dbReference type="ARBA" id="ARBA00004613"/>
    </source>
</evidence>
<dbReference type="STRING" id="8030.ENSSSAP00000058963"/>
<evidence type="ECO:0000256" key="3">
    <source>
        <dbReference type="PROSITE-ProRule" id="PRU00446"/>
    </source>
</evidence>